<evidence type="ECO:0000313" key="1">
    <source>
        <dbReference type="EMBL" id="MBA5630473.1"/>
    </source>
</evidence>
<name>A0A838ZU40_9FLAO</name>
<dbReference type="InterPro" id="IPR052927">
    <property type="entry name" value="DCC_oxidoreductase"/>
</dbReference>
<organism evidence="1 2">
    <name type="scientific">Moheibacter lacus</name>
    <dbReference type="NCBI Taxonomy" id="2745851"/>
    <lineage>
        <taxon>Bacteria</taxon>
        <taxon>Pseudomonadati</taxon>
        <taxon>Bacteroidota</taxon>
        <taxon>Flavobacteriia</taxon>
        <taxon>Flavobacteriales</taxon>
        <taxon>Weeksellaceae</taxon>
        <taxon>Moheibacter</taxon>
    </lineage>
</organism>
<dbReference type="GO" id="GO:0015035">
    <property type="term" value="F:protein-disulfide reductase activity"/>
    <property type="evidence" value="ECO:0007669"/>
    <property type="project" value="InterPro"/>
</dbReference>
<comment type="caution">
    <text evidence="1">The sequence shown here is derived from an EMBL/GenBank/DDBJ whole genome shotgun (WGS) entry which is preliminary data.</text>
</comment>
<dbReference type="PANTHER" id="PTHR33639">
    <property type="entry name" value="THIOL-DISULFIDE OXIDOREDUCTASE DCC"/>
    <property type="match status" value="1"/>
</dbReference>
<dbReference type="InterPro" id="IPR007263">
    <property type="entry name" value="DCC1-like"/>
</dbReference>
<keyword evidence="2" id="KW-1185">Reference proteome</keyword>
<protein>
    <submittedName>
        <fullName evidence="1">Thiol-disulfide oxidoreductase DCC family protein</fullName>
    </submittedName>
</protein>
<dbReference type="RefSeq" id="WP_182044069.1">
    <property type="nucleotide sequence ID" value="NZ_JACDZE010000004.1"/>
</dbReference>
<evidence type="ECO:0000313" key="2">
    <source>
        <dbReference type="Proteomes" id="UP000552241"/>
    </source>
</evidence>
<dbReference type="Proteomes" id="UP000552241">
    <property type="component" value="Unassembled WGS sequence"/>
</dbReference>
<reference evidence="1 2" key="1">
    <citation type="submission" date="2020-07" db="EMBL/GenBank/DDBJ databases">
        <title>Moheibacter lacus sp. nov., a member of the family Flavobacteriaceae isolated from freshwater lake sediment.</title>
        <authorList>
            <person name="Liu Y."/>
        </authorList>
    </citation>
    <scope>NUCLEOTIDE SEQUENCE [LARGE SCALE GENOMIC DNA]</scope>
    <source>
        <strain evidence="1 2">BDHS18</strain>
    </source>
</reference>
<gene>
    <name evidence="1" type="ORF">HU137_11875</name>
</gene>
<dbReference type="AlphaFoldDB" id="A0A838ZU40"/>
<sequence>MNSEKIILFDGVCNLCNSTVQKVIENDAKNQFKFASLQSEFGQKFLENNHLSKDEFNSMILVDGEKFYTRSDAALRIGKELKGLYKLSGLLFAFPKFIRNSVYDFVSRNRYKWFGKQESCWLPTPELKEKFIQ</sequence>
<accession>A0A838ZU40</accession>
<proteinExistence type="predicted"/>
<dbReference type="Pfam" id="PF04134">
    <property type="entry name" value="DCC1-like"/>
    <property type="match status" value="1"/>
</dbReference>
<dbReference type="EMBL" id="JACDZE010000004">
    <property type="protein sequence ID" value="MBA5630473.1"/>
    <property type="molecule type" value="Genomic_DNA"/>
</dbReference>
<dbReference type="PANTHER" id="PTHR33639:SF2">
    <property type="entry name" value="DUF393 DOMAIN-CONTAINING PROTEIN"/>
    <property type="match status" value="1"/>
</dbReference>